<dbReference type="EMBL" id="BORJ01000004">
    <property type="protein sequence ID" value="GIN95892.1"/>
    <property type="molecule type" value="Genomic_DNA"/>
</dbReference>
<sequence>MLPIIVFFFMISRMKSIINTMYKQMVMILNQDQWSKKLFMISNTITTINAFKIKALFRLFNSV</sequence>
<keyword evidence="2" id="KW-1185">Reference proteome</keyword>
<organism evidence="1 2">
    <name type="scientific">Siminovitchia terrae</name>
    <name type="common">Bacillus terrae</name>
    <dbReference type="NCBI Taxonomy" id="1914933"/>
    <lineage>
        <taxon>Bacteria</taxon>
        <taxon>Bacillati</taxon>
        <taxon>Bacillota</taxon>
        <taxon>Bacilli</taxon>
        <taxon>Bacillales</taxon>
        <taxon>Bacillaceae</taxon>
        <taxon>Siminovitchia</taxon>
    </lineage>
</organism>
<evidence type="ECO:0000313" key="1">
    <source>
        <dbReference type="EMBL" id="GIN95892.1"/>
    </source>
</evidence>
<accession>A0ABQ4KW23</accession>
<proteinExistence type="predicted"/>
<reference evidence="1 2" key="1">
    <citation type="submission" date="2021-03" db="EMBL/GenBank/DDBJ databases">
        <title>Antimicrobial resistance genes in bacteria isolated from Japanese honey, and their potential for conferring macrolide and lincosamide resistance in the American foulbrood pathogen Paenibacillus larvae.</title>
        <authorList>
            <person name="Okamoto M."/>
            <person name="Kumagai M."/>
            <person name="Kanamori H."/>
            <person name="Takamatsu D."/>
        </authorList>
    </citation>
    <scope>NUCLEOTIDE SEQUENCE [LARGE SCALE GENOMIC DNA]</scope>
    <source>
        <strain evidence="1 2">J6TS1</strain>
    </source>
</reference>
<evidence type="ECO:0000313" key="2">
    <source>
        <dbReference type="Proteomes" id="UP000680670"/>
    </source>
</evidence>
<evidence type="ECO:0008006" key="3">
    <source>
        <dbReference type="Google" id="ProtNLM"/>
    </source>
</evidence>
<comment type="caution">
    <text evidence="1">The sequence shown here is derived from an EMBL/GenBank/DDBJ whole genome shotgun (WGS) entry which is preliminary data.</text>
</comment>
<name>A0ABQ4KW23_SIMTE</name>
<protein>
    <recommendedName>
        <fullName evidence="3">ATP synthase F0 subunit 8</fullName>
    </recommendedName>
</protein>
<gene>
    <name evidence="1" type="ORF">J6TS1_17620</name>
</gene>
<dbReference type="Proteomes" id="UP000680670">
    <property type="component" value="Unassembled WGS sequence"/>
</dbReference>